<dbReference type="PROSITE" id="PS50404">
    <property type="entry name" value="GST_NTER"/>
    <property type="match status" value="1"/>
</dbReference>
<dbReference type="SFLD" id="SFLDG01151">
    <property type="entry name" value="Main.2:_Nu-like"/>
    <property type="match status" value="1"/>
</dbReference>
<dbReference type="InterPro" id="IPR036282">
    <property type="entry name" value="Glutathione-S-Trfase_C_sf"/>
</dbReference>
<dbReference type="SFLD" id="SFLDS00019">
    <property type="entry name" value="Glutathione_Transferase_(cytos"/>
    <property type="match status" value="1"/>
</dbReference>
<gene>
    <name evidence="3" type="ORF">KAJ83_11845</name>
</gene>
<dbReference type="AlphaFoldDB" id="A0A8J7SMZ5"/>
<dbReference type="InterPro" id="IPR040079">
    <property type="entry name" value="Glutathione_S-Trfase"/>
</dbReference>
<dbReference type="Pfam" id="PF00043">
    <property type="entry name" value="GST_C"/>
    <property type="match status" value="1"/>
</dbReference>
<keyword evidence="4" id="KW-1185">Reference proteome</keyword>
<reference evidence="3" key="1">
    <citation type="submission" date="2021-04" db="EMBL/GenBank/DDBJ databases">
        <authorList>
            <person name="Zhang D.-C."/>
        </authorList>
    </citation>
    <scope>NUCLEOTIDE SEQUENCE</scope>
    <source>
        <strain evidence="3">CGMCC 1.15697</strain>
    </source>
</reference>
<protein>
    <submittedName>
        <fullName evidence="3">Glutathione S-transferase family protein</fullName>
    </submittedName>
</protein>
<dbReference type="Gene3D" id="3.40.30.10">
    <property type="entry name" value="Glutaredoxin"/>
    <property type="match status" value="1"/>
</dbReference>
<name>A0A8J7SMZ5_9PROT</name>
<dbReference type="InterPro" id="IPR010987">
    <property type="entry name" value="Glutathione-S-Trfase_C-like"/>
</dbReference>
<dbReference type="PROSITE" id="PS50405">
    <property type="entry name" value="GST_CTER"/>
    <property type="match status" value="1"/>
</dbReference>
<comment type="caution">
    <text evidence="3">The sequence shown here is derived from an EMBL/GenBank/DDBJ whole genome shotgun (WGS) entry which is preliminary data.</text>
</comment>
<dbReference type="SUPFAM" id="SSF47616">
    <property type="entry name" value="GST C-terminal domain-like"/>
    <property type="match status" value="1"/>
</dbReference>
<proteinExistence type="predicted"/>
<dbReference type="Pfam" id="PF13409">
    <property type="entry name" value="GST_N_2"/>
    <property type="match status" value="1"/>
</dbReference>
<dbReference type="Proteomes" id="UP000672602">
    <property type="component" value="Unassembled WGS sequence"/>
</dbReference>
<dbReference type="SUPFAM" id="SSF52833">
    <property type="entry name" value="Thioredoxin-like"/>
    <property type="match status" value="1"/>
</dbReference>
<evidence type="ECO:0000313" key="4">
    <source>
        <dbReference type="Proteomes" id="UP000672602"/>
    </source>
</evidence>
<sequence length="203" mass="22620">MLTLHDCLESGNGHKVRLLLALLGRDFRLELHDIHSGGTHRPAFLALNPNGKIPVLQLEDGRCLPESNAILCYLAEGTAFLPEEPFARAQCLSWLFWEQYNHEPNVAVARFWCHHLEMTAERRVLLAKRQAKGHAALKLMDDHLTARDWLVGDGATVADIALYSYTSVSAEGGIKRDGYPALTQWLARVEALPGFIAMAPWNG</sequence>
<feature type="domain" description="GST C-terminal" evidence="2">
    <location>
        <begin position="84"/>
        <end position="203"/>
    </location>
</feature>
<dbReference type="InterPro" id="IPR004045">
    <property type="entry name" value="Glutathione_S-Trfase_N"/>
</dbReference>
<dbReference type="PANTHER" id="PTHR44051:SF2">
    <property type="entry name" value="HYPOTHETICAL GLUTATHIONE S-TRANSFERASE LIKE PROTEIN"/>
    <property type="match status" value="1"/>
</dbReference>
<evidence type="ECO:0000259" key="2">
    <source>
        <dbReference type="PROSITE" id="PS50405"/>
    </source>
</evidence>
<dbReference type="CDD" id="cd03056">
    <property type="entry name" value="GST_N_4"/>
    <property type="match status" value="1"/>
</dbReference>
<dbReference type="EMBL" id="JAGMWN010000005">
    <property type="protein sequence ID" value="MBP5857703.1"/>
    <property type="molecule type" value="Genomic_DNA"/>
</dbReference>
<dbReference type="PANTHER" id="PTHR44051">
    <property type="entry name" value="GLUTATHIONE S-TRANSFERASE-RELATED"/>
    <property type="match status" value="1"/>
</dbReference>
<dbReference type="SFLD" id="SFLDG00358">
    <property type="entry name" value="Main_(cytGST)"/>
    <property type="match status" value="1"/>
</dbReference>
<feature type="domain" description="GST N-terminal" evidence="1">
    <location>
        <begin position="1"/>
        <end position="82"/>
    </location>
</feature>
<dbReference type="RefSeq" id="WP_210682288.1">
    <property type="nucleotide sequence ID" value="NZ_JAGMWN010000005.1"/>
</dbReference>
<evidence type="ECO:0000259" key="1">
    <source>
        <dbReference type="PROSITE" id="PS50404"/>
    </source>
</evidence>
<dbReference type="Gene3D" id="1.20.1050.10">
    <property type="match status" value="1"/>
</dbReference>
<dbReference type="InterPro" id="IPR004046">
    <property type="entry name" value="GST_C"/>
</dbReference>
<evidence type="ECO:0000313" key="3">
    <source>
        <dbReference type="EMBL" id="MBP5857703.1"/>
    </source>
</evidence>
<dbReference type="InterPro" id="IPR036249">
    <property type="entry name" value="Thioredoxin-like_sf"/>
</dbReference>
<accession>A0A8J7SMZ5</accession>
<organism evidence="3 4">
    <name type="scientific">Marivibrio halodurans</name>
    <dbReference type="NCBI Taxonomy" id="2039722"/>
    <lineage>
        <taxon>Bacteria</taxon>
        <taxon>Pseudomonadati</taxon>
        <taxon>Pseudomonadota</taxon>
        <taxon>Alphaproteobacteria</taxon>
        <taxon>Rhodospirillales</taxon>
        <taxon>Rhodospirillaceae</taxon>
        <taxon>Marivibrio</taxon>
    </lineage>
</organism>